<dbReference type="AlphaFoldDB" id="A0A1U7Y3A7"/>
<reference evidence="1" key="1">
    <citation type="journal article" date="2013" name="Genome Biol.">
        <title>Reference genomes and transcriptomes of Nicotiana sylvestris and Nicotiana tomentosiformis.</title>
        <authorList>
            <person name="Sierro N."/>
            <person name="Battey J.N."/>
            <person name="Ouadi S."/>
            <person name="Bovet L."/>
            <person name="Goepfert S."/>
            <person name="Bakaher N."/>
            <person name="Peitsch M.C."/>
            <person name="Ivanov N.V."/>
        </authorList>
    </citation>
    <scope>NUCLEOTIDE SEQUENCE [LARGE SCALE GENOMIC DNA]</scope>
</reference>
<organism evidence="1 2">
    <name type="scientific">Nicotiana sylvestris</name>
    <name type="common">Wood tobacco</name>
    <name type="synonym">South American tobacco</name>
    <dbReference type="NCBI Taxonomy" id="4096"/>
    <lineage>
        <taxon>Eukaryota</taxon>
        <taxon>Viridiplantae</taxon>
        <taxon>Streptophyta</taxon>
        <taxon>Embryophyta</taxon>
        <taxon>Tracheophyta</taxon>
        <taxon>Spermatophyta</taxon>
        <taxon>Magnoliopsida</taxon>
        <taxon>eudicotyledons</taxon>
        <taxon>Gunneridae</taxon>
        <taxon>Pentapetalae</taxon>
        <taxon>asterids</taxon>
        <taxon>lamiids</taxon>
        <taxon>Solanales</taxon>
        <taxon>Solanaceae</taxon>
        <taxon>Nicotianoideae</taxon>
        <taxon>Nicotianeae</taxon>
        <taxon>Nicotiana</taxon>
    </lineage>
</organism>
<evidence type="ECO:0000313" key="1">
    <source>
        <dbReference type="Proteomes" id="UP000189701"/>
    </source>
</evidence>
<name>A0A1U7Y3A7_NICSY</name>
<gene>
    <name evidence="2" type="primary">LOC104244814</name>
</gene>
<dbReference type="RefSeq" id="XP_009798612.1">
    <property type="nucleotide sequence ID" value="XM_009800310.1"/>
</dbReference>
<evidence type="ECO:0000313" key="2">
    <source>
        <dbReference type="RefSeq" id="XP_009798612.1"/>
    </source>
</evidence>
<protein>
    <submittedName>
        <fullName evidence="2">Uncharacterized protein LOC104244814</fullName>
    </submittedName>
</protein>
<dbReference type="Proteomes" id="UP000189701">
    <property type="component" value="Unplaced"/>
</dbReference>
<proteinExistence type="predicted"/>
<accession>A0A1U7Y3A7</accession>
<reference evidence="2" key="2">
    <citation type="submission" date="2025-08" db="UniProtKB">
        <authorList>
            <consortium name="RefSeq"/>
        </authorList>
    </citation>
    <scope>IDENTIFICATION</scope>
    <source>
        <tissue evidence="2">Leaf</tissue>
    </source>
</reference>
<keyword evidence="1" id="KW-1185">Reference proteome</keyword>
<sequence length="283" mass="32261">MENIRSAHVDHAPFGVYPIPTTVVVPVTRLLFDGGPKRSKDKEVDVDVDPPTVSTIIPKHLRIVNNFQKKFPSMSPRTWAISRYPSSICPSSIPAMKEDCNYRDLNIIAPDLIEQVTFTKEGISSRPQLHPSSNHGIVQLPVIVDFFSSVVSATRWTPLRVQGMDQWIQKILDITTPKTHLWKEMAPKYGWKARNHGEARCSKTYVLNNNIATISSDPPCHSLRPSLDFKIVAEIILLLQFLVYRQKILLTRPMEHIVLVHYREVKEVIQSYDRKFSGSKISI</sequence>